<feature type="region of interest" description="Disordered" evidence="1">
    <location>
        <begin position="171"/>
        <end position="195"/>
    </location>
</feature>
<evidence type="ECO:0000256" key="1">
    <source>
        <dbReference type="SAM" id="MobiDB-lite"/>
    </source>
</evidence>
<dbReference type="EMBL" id="PEYY01000066">
    <property type="protein sequence ID" value="PIS18028.1"/>
    <property type="molecule type" value="Genomic_DNA"/>
</dbReference>
<feature type="domain" description="Cohesin" evidence="2">
    <location>
        <begin position="46"/>
        <end position="147"/>
    </location>
</feature>
<dbReference type="CDD" id="cd08547">
    <property type="entry name" value="Type_II_cohesin"/>
    <property type="match status" value="1"/>
</dbReference>
<dbReference type="GO" id="GO:0000272">
    <property type="term" value="P:polysaccharide catabolic process"/>
    <property type="evidence" value="ECO:0007669"/>
    <property type="project" value="InterPro"/>
</dbReference>
<organism evidence="3 4">
    <name type="scientific">Candidatus Collierbacteria bacterium CG09_land_8_20_14_0_10_46_12</name>
    <dbReference type="NCBI Taxonomy" id="1974533"/>
    <lineage>
        <taxon>Bacteria</taxon>
        <taxon>Candidatus Collieribacteriota</taxon>
    </lineage>
</organism>
<dbReference type="Gene3D" id="2.60.40.680">
    <property type="match status" value="1"/>
</dbReference>
<dbReference type="GO" id="GO:0030246">
    <property type="term" value="F:carbohydrate binding"/>
    <property type="evidence" value="ECO:0007669"/>
    <property type="project" value="InterPro"/>
</dbReference>
<comment type="caution">
    <text evidence="3">The sequence shown here is derived from an EMBL/GenBank/DDBJ whole genome shotgun (WGS) entry which is preliminary data.</text>
</comment>
<dbReference type="Proteomes" id="UP000229574">
    <property type="component" value="Unassembled WGS sequence"/>
</dbReference>
<dbReference type="SUPFAM" id="SSF49384">
    <property type="entry name" value="Carbohydrate-binding domain"/>
    <property type="match status" value="1"/>
</dbReference>
<name>A0A2H0X1I7_9BACT</name>
<evidence type="ECO:0000259" key="2">
    <source>
        <dbReference type="Pfam" id="PF00963"/>
    </source>
</evidence>
<sequence length="243" mass="25096">MLFISAIAYYAFSHLPQPTPIDINEITSSPASVTLSFPASISITPGSLSSADITIDTGGAQVSAAQVELTYDPSKLKSLTLTQGDFLTSKLGTPKIKNGLISFVYVVPMGETGKSGVGKLATLKFKASGGNSQIAFGKGTMVAALGTRSNVLSSATGTNIILSSSTINDQPSTISTNPPALTDIQPAPKTANSRTFDETGNFDYSKPIAQDPLGTPAPVSSDSAFALFLAKIKALFGIQNGQN</sequence>
<reference evidence="4" key="1">
    <citation type="submission" date="2017-09" db="EMBL/GenBank/DDBJ databases">
        <title>Depth-based differentiation of microbial function through sediment-hosted aquifers and enrichment of novel symbionts in the deep terrestrial subsurface.</title>
        <authorList>
            <person name="Probst A.J."/>
            <person name="Ladd B."/>
            <person name="Jarett J.K."/>
            <person name="Geller-Mcgrath D.E."/>
            <person name="Sieber C.M.K."/>
            <person name="Emerson J.B."/>
            <person name="Anantharaman K."/>
            <person name="Thomas B.C."/>
            <person name="Malmstrom R."/>
            <person name="Stieglmeier M."/>
            <person name="Klingl A."/>
            <person name="Woyke T."/>
            <person name="Ryan C.M."/>
            <person name="Banfield J.F."/>
        </authorList>
    </citation>
    <scope>NUCLEOTIDE SEQUENCE [LARGE SCALE GENOMIC DNA]</scope>
</reference>
<dbReference type="InterPro" id="IPR008965">
    <property type="entry name" value="CBM2/CBM3_carb-bd_dom_sf"/>
</dbReference>
<protein>
    <recommendedName>
        <fullName evidence="2">Cohesin domain-containing protein</fullName>
    </recommendedName>
</protein>
<gene>
    <name evidence="3" type="ORF">COT54_01510</name>
</gene>
<evidence type="ECO:0000313" key="4">
    <source>
        <dbReference type="Proteomes" id="UP000229574"/>
    </source>
</evidence>
<accession>A0A2H0X1I7</accession>
<proteinExistence type="predicted"/>
<dbReference type="InterPro" id="IPR002102">
    <property type="entry name" value="Cohesin_dom"/>
</dbReference>
<dbReference type="AlphaFoldDB" id="A0A2H0X1I7"/>
<evidence type="ECO:0000313" key="3">
    <source>
        <dbReference type="EMBL" id="PIS18028.1"/>
    </source>
</evidence>
<dbReference type="Pfam" id="PF00963">
    <property type="entry name" value="Cohesin"/>
    <property type="match status" value="1"/>
</dbReference>